<evidence type="ECO:0000313" key="4">
    <source>
        <dbReference type="Proteomes" id="UP001500831"/>
    </source>
</evidence>
<keyword evidence="4" id="KW-1185">Reference proteome</keyword>
<dbReference type="EMBL" id="BAAAVI010000004">
    <property type="protein sequence ID" value="GAA2851570.1"/>
    <property type="molecule type" value="Genomic_DNA"/>
</dbReference>
<dbReference type="NCBIfam" id="NF047864">
    <property type="entry name" value="CBU_0592_membra"/>
    <property type="match status" value="1"/>
</dbReference>
<dbReference type="Pfam" id="PF26604">
    <property type="entry name" value="CBU_0592"/>
    <property type="match status" value="1"/>
</dbReference>
<name>A0ABN3VS02_9ACTN</name>
<comment type="caution">
    <text evidence="3">The sequence shown here is derived from an EMBL/GenBank/DDBJ whole genome shotgun (WGS) entry which is preliminary data.</text>
</comment>
<feature type="transmembrane region" description="Helical" evidence="1">
    <location>
        <begin position="6"/>
        <end position="24"/>
    </location>
</feature>
<keyword evidence="1" id="KW-0472">Membrane</keyword>
<keyword evidence="1" id="KW-0812">Transmembrane</keyword>
<feature type="domain" description="CBU-0592-like" evidence="2">
    <location>
        <begin position="9"/>
        <end position="83"/>
    </location>
</feature>
<keyword evidence="1" id="KW-1133">Transmembrane helix</keyword>
<proteinExistence type="predicted"/>
<evidence type="ECO:0000313" key="3">
    <source>
        <dbReference type="EMBL" id="GAA2851570.1"/>
    </source>
</evidence>
<evidence type="ECO:0000259" key="2">
    <source>
        <dbReference type="Pfam" id="PF26604"/>
    </source>
</evidence>
<evidence type="ECO:0000256" key="1">
    <source>
        <dbReference type="SAM" id="Phobius"/>
    </source>
</evidence>
<protein>
    <recommendedName>
        <fullName evidence="2">CBU-0592-like domain-containing protein</fullName>
    </recommendedName>
</protein>
<organism evidence="3 4">
    <name type="scientific">Streptosporangium fragile</name>
    <dbReference type="NCBI Taxonomy" id="46186"/>
    <lineage>
        <taxon>Bacteria</taxon>
        <taxon>Bacillati</taxon>
        <taxon>Actinomycetota</taxon>
        <taxon>Actinomycetes</taxon>
        <taxon>Streptosporangiales</taxon>
        <taxon>Streptosporangiaceae</taxon>
        <taxon>Streptosporangium</taxon>
    </lineage>
</organism>
<accession>A0ABN3VS02</accession>
<dbReference type="Proteomes" id="UP001500831">
    <property type="component" value="Unassembled WGS sequence"/>
</dbReference>
<gene>
    <name evidence="3" type="ORF">GCM10010517_09180</name>
</gene>
<reference evidence="3 4" key="1">
    <citation type="journal article" date="2019" name="Int. J. Syst. Evol. Microbiol.">
        <title>The Global Catalogue of Microorganisms (GCM) 10K type strain sequencing project: providing services to taxonomists for standard genome sequencing and annotation.</title>
        <authorList>
            <consortium name="The Broad Institute Genomics Platform"/>
            <consortium name="The Broad Institute Genome Sequencing Center for Infectious Disease"/>
            <person name="Wu L."/>
            <person name="Ma J."/>
        </authorList>
    </citation>
    <scope>NUCLEOTIDE SEQUENCE [LARGE SCALE GENOMIC DNA]</scope>
    <source>
        <strain evidence="3 4">JCM 6242</strain>
    </source>
</reference>
<feature type="transmembrane region" description="Helical" evidence="1">
    <location>
        <begin position="61"/>
        <end position="80"/>
    </location>
</feature>
<sequence>MTPVSVLVNLLGWAGAAAMLYGYAMVSASRMAGDGMTYQAINLVGAAALMVNTAYHAAWPSAVLNVVWGAVGLASVTRLLSARLGEKGARIP</sequence>
<dbReference type="InterPro" id="IPR058058">
    <property type="entry name" value="CBU_0592-like"/>
</dbReference>